<gene>
    <name evidence="3" type="ORF">HB844_07880</name>
</gene>
<dbReference type="Proteomes" id="UP000571128">
    <property type="component" value="Unassembled WGS sequence"/>
</dbReference>
<dbReference type="EMBL" id="JAARPY010000006">
    <property type="protein sequence ID" value="MBC1398784.1"/>
    <property type="molecule type" value="Genomic_DNA"/>
</dbReference>
<sequence length="501" mass="55436">MSRIDIQEVRAFQHALKTANTSMRTRIEKMKAVALRYAGDTSLSGQAVESSKAYFQENYSAICDVLTEILNTSEDLLANYLNAFSAQVDSSPNAKIDAELLGEAVLKVKSIRRKQEALKQSLSGSTAGFYEGRAQTLRLDFVEAVEQEKILEKYLQFEQSYGNYFQDLLALVMTAKRTMQSLIRDVQFNDKTGTYVMPKGYSQTLASMKKRLDTVRGIDARKQEALKEYDVIAVVYQDHYGKPQVMWLLEQNGVGVSHPELKKYLDKTGKYLNPSDYQIITNEELNKKINQSWQKGIYYMDGTKYSGAMGGTLRASAYVESVKGTLDESGLTDAVLGLGLSIAAIRGSMIYKKGNGAKVPKVEIPEQCLKHAIVGDFTVNPSTGKVSKMKGGGHGQANIDFLKENGFEVNIEKIYPNGVRTGNVPNHKVKAKRTGNNQSWFPENWTNKDIESAGQLVASQPNFASAKDGEAIFGEFKGVRVGTIKTDGQPATIFPDATKQP</sequence>
<protein>
    <recommendedName>
        <fullName evidence="2">LXG domain-containing protein</fullName>
    </recommendedName>
</protein>
<evidence type="ECO:0000313" key="4">
    <source>
        <dbReference type="Proteomes" id="UP000571128"/>
    </source>
</evidence>
<comment type="caution">
    <text evidence="3">The sequence shown here is derived from an EMBL/GenBank/DDBJ whole genome shotgun (WGS) entry which is preliminary data.</text>
</comment>
<proteinExistence type="inferred from homology"/>
<dbReference type="Pfam" id="PF14436">
    <property type="entry name" value="EndoU_bacteria"/>
    <property type="match status" value="1"/>
</dbReference>
<feature type="domain" description="LXG" evidence="2">
    <location>
        <begin position="1"/>
        <end position="226"/>
    </location>
</feature>
<dbReference type="InterPro" id="IPR029501">
    <property type="entry name" value="EndoU_bac"/>
</dbReference>
<dbReference type="GO" id="GO:0004519">
    <property type="term" value="F:endonuclease activity"/>
    <property type="evidence" value="ECO:0007669"/>
    <property type="project" value="InterPro"/>
</dbReference>
<dbReference type="PROSITE" id="PS51756">
    <property type="entry name" value="LXG"/>
    <property type="match status" value="1"/>
</dbReference>
<evidence type="ECO:0000256" key="1">
    <source>
        <dbReference type="ARBA" id="ARBA00034117"/>
    </source>
</evidence>
<evidence type="ECO:0000259" key="2">
    <source>
        <dbReference type="PROSITE" id="PS51756"/>
    </source>
</evidence>
<comment type="similarity">
    <text evidence="1">In the N-terminal section; belongs to the LXG family.</text>
</comment>
<reference evidence="3 4" key="1">
    <citation type="submission" date="2020-03" db="EMBL/GenBank/DDBJ databases">
        <title>Soil Listeria distribution.</title>
        <authorList>
            <person name="Liao J."/>
            <person name="Wiedmann M."/>
        </authorList>
    </citation>
    <scope>NUCLEOTIDE SEQUENCE [LARGE SCALE GENOMIC DNA]</scope>
    <source>
        <strain evidence="3 4">FSL L7-1645</strain>
    </source>
</reference>
<dbReference type="RefSeq" id="WP_260442571.1">
    <property type="nucleotide sequence ID" value="NZ_JAARPY010000006.1"/>
</dbReference>
<name>A0A841YF29_9LIST</name>
<dbReference type="Pfam" id="PF04740">
    <property type="entry name" value="LXG"/>
    <property type="match status" value="1"/>
</dbReference>
<evidence type="ECO:0000313" key="3">
    <source>
        <dbReference type="EMBL" id="MBC1398784.1"/>
    </source>
</evidence>
<dbReference type="AlphaFoldDB" id="A0A841YF29"/>
<organism evidence="3 4">
    <name type="scientific">Listeria fleischmannii</name>
    <dbReference type="NCBI Taxonomy" id="1069827"/>
    <lineage>
        <taxon>Bacteria</taxon>
        <taxon>Bacillati</taxon>
        <taxon>Bacillota</taxon>
        <taxon>Bacilli</taxon>
        <taxon>Bacillales</taxon>
        <taxon>Listeriaceae</taxon>
        <taxon>Listeria</taxon>
    </lineage>
</organism>
<accession>A0A841YF29</accession>
<dbReference type="InterPro" id="IPR006829">
    <property type="entry name" value="LXG_dom"/>
</dbReference>